<feature type="compositionally biased region" description="Basic and acidic residues" evidence="8">
    <location>
        <begin position="285"/>
        <end position="299"/>
    </location>
</feature>
<gene>
    <name evidence="12" type="primary">TMPO</name>
</gene>
<dbReference type="SMART" id="SM01261">
    <property type="entry name" value="Thymopoietin"/>
    <property type="match status" value="1"/>
</dbReference>
<dbReference type="SMART" id="SM00540">
    <property type="entry name" value="LEM"/>
    <property type="match status" value="1"/>
</dbReference>
<feature type="compositionally biased region" description="Low complexity" evidence="8">
    <location>
        <begin position="178"/>
        <end position="189"/>
    </location>
</feature>
<keyword evidence="13" id="KW-1185">Reference proteome</keyword>
<dbReference type="CDD" id="cd12940">
    <property type="entry name" value="LEM_LAP2_LEMD1"/>
    <property type="match status" value="1"/>
</dbReference>
<keyword evidence="6" id="KW-0238">DNA-binding</keyword>
<keyword evidence="9" id="KW-0812">Transmembrane</keyword>
<evidence type="ECO:0000259" key="10">
    <source>
        <dbReference type="PROSITE" id="PS50954"/>
    </source>
</evidence>
<dbReference type="GO" id="GO:0005635">
    <property type="term" value="C:nuclear envelope"/>
    <property type="evidence" value="ECO:0007669"/>
    <property type="project" value="UniProtKB-ARBA"/>
</dbReference>
<dbReference type="Pfam" id="PF03020">
    <property type="entry name" value="LEM"/>
    <property type="match status" value="1"/>
</dbReference>
<proteinExistence type="inferred from homology"/>
<accession>A0A8C3FEP0</accession>
<keyword evidence="7" id="KW-0539">Nucleus</keyword>
<dbReference type="InterPro" id="IPR011015">
    <property type="entry name" value="LEM/LEM-like_dom_sf"/>
</dbReference>
<keyword evidence="5" id="KW-0007">Acetylation</keyword>
<organism evidence="12 13">
    <name type="scientific">Chrysemys picta bellii</name>
    <name type="common">Western painted turtle</name>
    <name type="synonym">Emys bellii</name>
    <dbReference type="NCBI Taxonomy" id="8478"/>
    <lineage>
        <taxon>Eukaryota</taxon>
        <taxon>Metazoa</taxon>
        <taxon>Chordata</taxon>
        <taxon>Craniata</taxon>
        <taxon>Vertebrata</taxon>
        <taxon>Euteleostomi</taxon>
        <taxon>Archelosauria</taxon>
        <taxon>Testudinata</taxon>
        <taxon>Testudines</taxon>
        <taxon>Cryptodira</taxon>
        <taxon>Durocryptodira</taxon>
        <taxon>Testudinoidea</taxon>
        <taxon>Emydidae</taxon>
        <taxon>Chrysemys</taxon>
    </lineage>
</organism>
<sequence>MAPPRLGEGDGITPAPLPPEPNLNCVTTLRAKHYCWWSPCAAPHSSPQPIAAQLRDSPGQSGHALLEVGEALAERAASCWVHCAGQGRRFSPPPLLVSLPGGRQRPAMPEFLADPSVLTKEKLKSELIANNVSLPGGEQRKDVYVQLYLQHLTARNAPAALAQPDFSSDEEREPTPLGARSRGGAAPGRKATKKTDKPRLEEKDDLDVTELSNEDLQEQLVKYGVTPGPILATTRKIYEKKLQKMKEQGPELGSSTLLPTVSSSAENTKQNGNNDSDQYSDNEEDPKVEFRLEKREPLKAKTKTPVTLKQRRVVEHNQNYSQDGVTEAIWTSGSSKSGPLQAVSRESTRVSRRTPRKRVVEKTLAEERRVERDILKEMFPYEVSTPTGISASCRRPIKGAAGRPIELSDFRMEESFSSKYVSKYVPLADDKPEKPVTKKRSIPMWIKILLFVVVSVFLFVVYQSMETNQGNPFSKYLGVPEAKIQAD</sequence>
<evidence type="ECO:0000256" key="8">
    <source>
        <dbReference type="SAM" id="MobiDB-lite"/>
    </source>
</evidence>
<evidence type="ECO:0000256" key="2">
    <source>
        <dbReference type="ARBA" id="ARBA00007744"/>
    </source>
</evidence>
<protein>
    <submittedName>
        <fullName evidence="12">Thymopoietin</fullName>
    </submittedName>
</protein>
<keyword evidence="9" id="KW-1133">Transmembrane helix</keyword>
<dbReference type="InterPro" id="IPR051656">
    <property type="entry name" value="LEM_domain"/>
</dbReference>
<dbReference type="Gene3D" id="1.10.720.40">
    <property type="match status" value="2"/>
</dbReference>
<dbReference type="GeneTree" id="ENSGT00940000154098"/>
<dbReference type="FunFam" id="1.10.720.40:FF:000002">
    <property type="entry name" value="Thymopoietin isoform alpha"/>
    <property type="match status" value="1"/>
</dbReference>
<evidence type="ECO:0000256" key="7">
    <source>
        <dbReference type="ARBA" id="ARBA00023242"/>
    </source>
</evidence>
<dbReference type="GO" id="GO:0003677">
    <property type="term" value="F:DNA binding"/>
    <property type="evidence" value="ECO:0007669"/>
    <property type="project" value="UniProtKB-KW"/>
</dbReference>
<evidence type="ECO:0000259" key="11">
    <source>
        <dbReference type="PROSITE" id="PS50955"/>
    </source>
</evidence>
<evidence type="ECO:0000256" key="1">
    <source>
        <dbReference type="ARBA" id="ARBA00004123"/>
    </source>
</evidence>
<dbReference type="Ensembl" id="ENSCPBT00000006425.1">
    <property type="protein sequence ID" value="ENSCPBP00000005283.1"/>
    <property type="gene ID" value="ENSCPBG00000004210.1"/>
</dbReference>
<evidence type="ECO:0000256" key="3">
    <source>
        <dbReference type="ARBA" id="ARBA00022481"/>
    </source>
</evidence>
<feature type="region of interest" description="Disordered" evidence="8">
    <location>
        <begin position="1"/>
        <end position="21"/>
    </location>
</feature>
<evidence type="ECO:0000256" key="5">
    <source>
        <dbReference type="ARBA" id="ARBA00022990"/>
    </source>
</evidence>
<dbReference type="SUPFAM" id="SSF63451">
    <property type="entry name" value="LEM domain"/>
    <property type="match status" value="2"/>
</dbReference>
<dbReference type="CDD" id="cd12935">
    <property type="entry name" value="LEM_like"/>
    <property type="match status" value="1"/>
</dbReference>
<feature type="domain" description="LEM" evidence="10">
    <location>
        <begin position="205"/>
        <end position="249"/>
    </location>
</feature>
<evidence type="ECO:0000313" key="13">
    <source>
        <dbReference type="Proteomes" id="UP000694380"/>
    </source>
</evidence>
<feature type="region of interest" description="Disordered" evidence="8">
    <location>
        <begin position="244"/>
        <end position="304"/>
    </location>
</feature>
<keyword evidence="3" id="KW-0488">Methylation</keyword>
<feature type="region of interest" description="Disordered" evidence="8">
    <location>
        <begin position="330"/>
        <end position="356"/>
    </location>
</feature>
<dbReference type="PROSITE" id="PS50954">
    <property type="entry name" value="LEM"/>
    <property type="match status" value="1"/>
</dbReference>
<reference evidence="12" key="1">
    <citation type="submission" date="2025-08" db="UniProtKB">
        <authorList>
            <consortium name="Ensembl"/>
        </authorList>
    </citation>
    <scope>IDENTIFICATION</scope>
</reference>
<dbReference type="AlphaFoldDB" id="A0A8C3FEP0"/>
<evidence type="ECO:0000313" key="12">
    <source>
        <dbReference type="Ensembl" id="ENSCPBP00000005283.1"/>
    </source>
</evidence>
<feature type="domain" description="LEM-like" evidence="11">
    <location>
        <begin position="112"/>
        <end position="155"/>
    </location>
</feature>
<dbReference type="Proteomes" id="UP000694380">
    <property type="component" value="Unplaced"/>
</dbReference>
<feature type="region of interest" description="Disordered" evidence="8">
    <location>
        <begin position="160"/>
        <end position="211"/>
    </location>
</feature>
<evidence type="ECO:0000256" key="4">
    <source>
        <dbReference type="ARBA" id="ARBA00022553"/>
    </source>
</evidence>
<feature type="compositionally biased region" description="Basic and acidic residues" evidence="8">
    <location>
        <begin position="193"/>
        <end position="202"/>
    </location>
</feature>
<dbReference type="PANTHER" id="PTHR12019:SF9">
    <property type="entry name" value="THYMOPOIETIN"/>
    <property type="match status" value="1"/>
</dbReference>
<dbReference type="PANTHER" id="PTHR12019">
    <property type="entry name" value="LAMINA-ASSOCIATED POLYPEPTIDE THYMOPOIETIN"/>
    <property type="match status" value="1"/>
</dbReference>
<feature type="transmembrane region" description="Helical" evidence="9">
    <location>
        <begin position="444"/>
        <end position="462"/>
    </location>
</feature>
<keyword evidence="4" id="KW-0597">Phosphoprotein</keyword>
<evidence type="ECO:0000256" key="9">
    <source>
        <dbReference type="SAM" id="Phobius"/>
    </source>
</evidence>
<dbReference type="PROSITE" id="PS50955">
    <property type="entry name" value="LEM_LIKE"/>
    <property type="match status" value="1"/>
</dbReference>
<dbReference type="InterPro" id="IPR013146">
    <property type="entry name" value="LEM-like_dom"/>
</dbReference>
<dbReference type="InterPro" id="IPR003887">
    <property type="entry name" value="LEM_dom"/>
</dbReference>
<comment type="similarity">
    <text evidence="2">Belongs to the LEM family.</text>
</comment>
<dbReference type="FunFam" id="1.10.720.40:FF:000003">
    <property type="entry name" value="thymopoietin isoform X1"/>
    <property type="match status" value="1"/>
</dbReference>
<reference evidence="12" key="2">
    <citation type="submission" date="2025-09" db="UniProtKB">
        <authorList>
            <consortium name="Ensembl"/>
        </authorList>
    </citation>
    <scope>IDENTIFICATION</scope>
</reference>
<name>A0A8C3FEP0_CHRPI</name>
<evidence type="ECO:0000256" key="6">
    <source>
        <dbReference type="ARBA" id="ARBA00023125"/>
    </source>
</evidence>
<dbReference type="Pfam" id="PF08198">
    <property type="entry name" value="Thymopoietin"/>
    <property type="match status" value="1"/>
</dbReference>
<feature type="compositionally biased region" description="Polar residues" evidence="8">
    <location>
        <begin position="253"/>
        <end position="277"/>
    </location>
</feature>
<keyword evidence="9" id="KW-0472">Membrane</keyword>
<comment type="subcellular location">
    <subcellularLocation>
        <location evidence="1">Nucleus</location>
    </subcellularLocation>
</comment>